<dbReference type="InterPro" id="IPR007922">
    <property type="entry name" value="DciA-like"/>
</dbReference>
<dbReference type="OrthoDB" id="61536at2"/>
<evidence type="ECO:0000313" key="1">
    <source>
        <dbReference type="EMBL" id="EYB69247.1"/>
    </source>
</evidence>
<dbReference type="PANTHER" id="PTHR36456:SF1">
    <property type="entry name" value="UPF0232 PROTEIN SCO3875"/>
    <property type="match status" value="1"/>
</dbReference>
<proteinExistence type="predicted"/>
<dbReference type="PATRIC" id="fig|1476583.3.peg.615"/>
<dbReference type="PANTHER" id="PTHR36456">
    <property type="entry name" value="UPF0232 PROTEIN SCO3875"/>
    <property type="match status" value="1"/>
</dbReference>
<organism evidence="1 2">
    <name type="scientific">Deinococcus phoenicis</name>
    <dbReference type="NCBI Taxonomy" id="1476583"/>
    <lineage>
        <taxon>Bacteria</taxon>
        <taxon>Thermotogati</taxon>
        <taxon>Deinococcota</taxon>
        <taxon>Deinococci</taxon>
        <taxon>Deinococcales</taxon>
        <taxon>Deinococcaceae</taxon>
        <taxon>Deinococcus</taxon>
    </lineage>
</organism>
<evidence type="ECO:0008006" key="3">
    <source>
        <dbReference type="Google" id="ProtNLM"/>
    </source>
</evidence>
<dbReference type="Pfam" id="PF05258">
    <property type="entry name" value="DciA"/>
    <property type="match status" value="1"/>
</dbReference>
<protein>
    <recommendedName>
        <fullName evidence="3">Zn-finger containing protein</fullName>
    </recommendedName>
</protein>
<accession>A0A016QTN7</accession>
<dbReference type="STRING" id="1476583.DEIPH_ctg010orf0009"/>
<dbReference type="Proteomes" id="UP000020492">
    <property type="component" value="Unassembled WGS sequence"/>
</dbReference>
<keyword evidence="2" id="KW-1185">Reference proteome</keyword>
<reference evidence="1 2" key="1">
    <citation type="submission" date="2014-03" db="EMBL/GenBank/DDBJ databases">
        <title>Draft genome sequence of Deinococcus phoenicis 1P10ME.</title>
        <authorList>
            <person name="Stepanov V.G."/>
            <person name="Vaishampayan P."/>
            <person name="Venkateswaran K."/>
            <person name="Fox G.E."/>
        </authorList>
    </citation>
    <scope>NUCLEOTIDE SEQUENCE [LARGE SCALE GENOMIC DNA]</scope>
    <source>
        <strain evidence="1 2">1P10ME</strain>
    </source>
</reference>
<dbReference type="RefSeq" id="WP_034353695.1">
    <property type="nucleotide sequence ID" value="NZ_JHAC01000010.1"/>
</dbReference>
<dbReference type="EMBL" id="JHAC01000010">
    <property type="protein sequence ID" value="EYB69247.1"/>
    <property type="molecule type" value="Genomic_DNA"/>
</dbReference>
<gene>
    <name evidence="1" type="ORF">DEIPH_ctg010orf0009</name>
</gene>
<dbReference type="eggNOG" id="COG5512">
    <property type="taxonomic scope" value="Bacteria"/>
</dbReference>
<name>A0A016QTN7_9DEIO</name>
<dbReference type="AlphaFoldDB" id="A0A016QTN7"/>
<evidence type="ECO:0000313" key="2">
    <source>
        <dbReference type="Proteomes" id="UP000020492"/>
    </source>
</evidence>
<sequence length="290" mass="31766">MSNPRRYGSTRSVSELMGATLGTARIARGVQRARAILAWPQAVGPEIARLTRPRSQQGGTLFVEVRDSATAHHLTMQRHHFLKSLNTLLGEERITEIRFGVGSIRAPAPAPRVAPLPAPDRARARELVRNVDGDLKDVALKAAEAITRARKWREEQGWRPCPVCGEASREQPCRACALTLEDPNVKRAARTLTRTPERLAALPALLGDSGANAARFTALALLADQLDLLALECVRSGPQHGEEAGGYRAFLAQQADVYLALTHRRPRSTLGREDRAALPERVRQVLEAGR</sequence>
<comment type="caution">
    <text evidence="1">The sequence shown here is derived from an EMBL/GenBank/DDBJ whole genome shotgun (WGS) entry which is preliminary data.</text>
</comment>